<reference evidence="2" key="1">
    <citation type="submission" date="2021-09" db="EMBL/GenBank/DDBJ databases">
        <title>Fulvivirga sp. isolated from coastal sediment.</title>
        <authorList>
            <person name="Yu H."/>
        </authorList>
    </citation>
    <scope>NUCLEOTIDE SEQUENCE</scope>
    <source>
        <strain evidence="2">1062</strain>
    </source>
</reference>
<evidence type="ECO:0000259" key="1">
    <source>
        <dbReference type="Pfam" id="PF12697"/>
    </source>
</evidence>
<dbReference type="RefSeq" id="WP_225699521.1">
    <property type="nucleotide sequence ID" value="NZ_JAIXNE010000006.1"/>
</dbReference>
<dbReference type="PANTHER" id="PTHR43798">
    <property type="entry name" value="MONOACYLGLYCEROL LIPASE"/>
    <property type="match status" value="1"/>
</dbReference>
<sequence length="249" mass="27921">MSLLRYRSVGDGPALILLHGFCEAGYIWENIIPFLSNDFTIYCPDLPGHGLTPLSDSINSIRDLGALVNRWVQDESITEATIIGHSMGGYVLLEAIDQQPGLYSKAGLFHSTPLPDSPEKKQNRDKSIKFIQEHGAAPFFDVFIPSLYYREGSWKTRLEQEIRKTSKATLLAYTAWMRDRADNQHVVKEFGRDFLILAGSNDEFIPLGSLKDLQTKIDFQLSVLTGIGHLGMMEDPEASAKIIRDFIVS</sequence>
<keyword evidence="2" id="KW-0378">Hydrolase</keyword>
<proteinExistence type="predicted"/>
<keyword evidence="3" id="KW-1185">Reference proteome</keyword>
<gene>
    <name evidence="2" type="ORF">LDX50_27590</name>
</gene>
<accession>A0A9X1HX54</accession>
<evidence type="ECO:0000313" key="3">
    <source>
        <dbReference type="Proteomes" id="UP001139409"/>
    </source>
</evidence>
<comment type="caution">
    <text evidence="2">The sequence shown here is derived from an EMBL/GenBank/DDBJ whole genome shotgun (WGS) entry which is preliminary data.</text>
</comment>
<name>A0A9X1HX54_9BACT</name>
<feature type="domain" description="AB hydrolase-1" evidence="1">
    <location>
        <begin position="15"/>
        <end position="240"/>
    </location>
</feature>
<dbReference type="Gene3D" id="3.40.50.1820">
    <property type="entry name" value="alpha/beta hydrolase"/>
    <property type="match status" value="1"/>
</dbReference>
<dbReference type="InterPro" id="IPR029058">
    <property type="entry name" value="AB_hydrolase_fold"/>
</dbReference>
<dbReference type="EMBL" id="JAIXNE010000006">
    <property type="protein sequence ID" value="MCA6078668.1"/>
    <property type="molecule type" value="Genomic_DNA"/>
</dbReference>
<evidence type="ECO:0000313" key="2">
    <source>
        <dbReference type="EMBL" id="MCA6078668.1"/>
    </source>
</evidence>
<dbReference type="PRINTS" id="PR00111">
    <property type="entry name" value="ABHYDROLASE"/>
</dbReference>
<protein>
    <submittedName>
        <fullName evidence="2">Alpha/beta hydrolase</fullName>
    </submittedName>
</protein>
<dbReference type="Pfam" id="PF12697">
    <property type="entry name" value="Abhydrolase_6"/>
    <property type="match status" value="1"/>
</dbReference>
<dbReference type="InterPro" id="IPR050266">
    <property type="entry name" value="AB_hydrolase_sf"/>
</dbReference>
<organism evidence="2 3">
    <name type="scientific">Fulvivirga sedimenti</name>
    <dbReference type="NCBI Taxonomy" id="2879465"/>
    <lineage>
        <taxon>Bacteria</taxon>
        <taxon>Pseudomonadati</taxon>
        <taxon>Bacteroidota</taxon>
        <taxon>Cytophagia</taxon>
        <taxon>Cytophagales</taxon>
        <taxon>Fulvivirgaceae</taxon>
        <taxon>Fulvivirga</taxon>
    </lineage>
</organism>
<dbReference type="SUPFAM" id="SSF53474">
    <property type="entry name" value="alpha/beta-Hydrolases"/>
    <property type="match status" value="1"/>
</dbReference>
<dbReference type="GO" id="GO:0016787">
    <property type="term" value="F:hydrolase activity"/>
    <property type="evidence" value="ECO:0007669"/>
    <property type="project" value="UniProtKB-KW"/>
</dbReference>
<dbReference type="AlphaFoldDB" id="A0A9X1HX54"/>
<dbReference type="InterPro" id="IPR000073">
    <property type="entry name" value="AB_hydrolase_1"/>
</dbReference>
<dbReference type="Proteomes" id="UP001139409">
    <property type="component" value="Unassembled WGS sequence"/>
</dbReference>